<dbReference type="Araport" id="AT3G28193"/>
<name>A0A654FCH7_ARATH</name>
<keyword evidence="1" id="KW-0472">Membrane</keyword>
<sequence>MCFLVASFQTVQISDLGFVAGVLFVLYPFSAVVSRFVCPFWD</sequence>
<dbReference type="Proteomes" id="UP000434276">
    <property type="component" value="Unassembled WGS sequence"/>
</dbReference>
<keyword evidence="1" id="KW-1133">Transmembrane helix</keyword>
<feature type="transmembrane region" description="Helical" evidence="1">
    <location>
        <begin position="16"/>
        <end position="38"/>
    </location>
</feature>
<accession>A0A654FCH7</accession>
<organism evidence="4 5">
    <name type="scientific">Arabidopsis thaliana</name>
    <name type="common">Mouse-ear cress</name>
    <dbReference type="NCBI Taxonomy" id="3702"/>
    <lineage>
        <taxon>Eukaryota</taxon>
        <taxon>Viridiplantae</taxon>
        <taxon>Streptophyta</taxon>
        <taxon>Embryophyta</taxon>
        <taxon>Tracheophyta</taxon>
        <taxon>Spermatophyta</taxon>
        <taxon>Magnoliopsida</taxon>
        <taxon>eudicotyledons</taxon>
        <taxon>Gunneridae</taxon>
        <taxon>Pentapetalae</taxon>
        <taxon>rosids</taxon>
        <taxon>malvids</taxon>
        <taxon>Brassicales</taxon>
        <taxon>Brassicaceae</taxon>
        <taxon>Camelineae</taxon>
        <taxon>Arabidopsis</taxon>
    </lineage>
</organism>
<dbReference type="EMBL" id="CACSHJ010000089">
    <property type="protein sequence ID" value="CAA0383963.1"/>
    <property type="molecule type" value="Genomic_DNA"/>
</dbReference>
<evidence type="ECO:0000313" key="6">
    <source>
        <dbReference type="Proteomes" id="UP000434276"/>
    </source>
</evidence>
<proteinExistence type="predicted"/>
<dbReference type="Proteomes" id="UP000426265">
    <property type="component" value="Unassembled WGS sequence"/>
</dbReference>
<reference evidence="4 5" key="1">
    <citation type="submission" date="2019-11" db="EMBL/GenBank/DDBJ databases">
        <authorList>
            <person name="Jiao W.-B."/>
            <person name="Schneeberger K."/>
        </authorList>
    </citation>
    <scope>NUCLEOTIDE SEQUENCE [LARGE SCALE GENOMIC DNA]</scope>
    <source>
        <strain evidence="5">cv. An-1</strain>
        <strain evidence="6">cv. C24</strain>
    </source>
</reference>
<evidence type="ECO:0008006" key="7">
    <source>
        <dbReference type="Google" id="ProtNLM"/>
    </source>
</evidence>
<dbReference type="RefSeq" id="NP_001118724.1">
    <property type="nucleotide sequence ID" value="NM_001125252.1"/>
</dbReference>
<evidence type="ECO:0000256" key="1">
    <source>
        <dbReference type="SAM" id="Phobius"/>
    </source>
</evidence>
<evidence type="ECO:0000313" key="3">
    <source>
        <dbReference type="EMBL" id="CAA0383963.1"/>
    </source>
</evidence>
<evidence type="ECO:0000313" key="4">
    <source>
        <dbReference type="EMBL" id="VYS58880.1"/>
    </source>
</evidence>
<evidence type="ECO:0000313" key="5">
    <source>
        <dbReference type="Proteomes" id="UP000426265"/>
    </source>
</evidence>
<dbReference type="EMBL" id="CACRSJ010000106">
    <property type="protein sequence ID" value="VYS58880.1"/>
    <property type="molecule type" value="Genomic_DNA"/>
</dbReference>
<dbReference type="GeneID" id="6240847"/>
<gene>
    <name evidence="2" type="ordered locus">At3g28193</name>
    <name evidence="4" type="ORF">AN1_LOCUS14324</name>
    <name evidence="3" type="ORF">C24_LOCUS14160</name>
</gene>
<dbReference type="AlphaFoldDB" id="A0A654FCH7"/>
<dbReference type="ExpressionAtlas" id="A0A654FCH7">
    <property type="expression patterns" value="baseline and differential"/>
</dbReference>
<dbReference type="KEGG" id="ath:AT3G28193"/>
<protein>
    <recommendedName>
        <fullName evidence="7">Transmembrane protein</fullName>
    </recommendedName>
</protein>
<evidence type="ECO:0000313" key="2">
    <source>
        <dbReference type="Araport" id="AT3G28193"/>
    </source>
</evidence>
<dbReference type="OrthoDB" id="10271116at2759"/>
<keyword evidence="1" id="KW-0812">Transmembrane</keyword>